<dbReference type="PANTHER" id="PTHR22617">
    <property type="entry name" value="CHEMOTAXIS SENSOR HISTIDINE KINASE-RELATED"/>
    <property type="match status" value="1"/>
</dbReference>
<accession>A0A346PSP2</accession>
<dbReference type="PANTHER" id="PTHR22617:SF23">
    <property type="entry name" value="CHEMOTAXIS PROTEIN CHEW"/>
    <property type="match status" value="1"/>
</dbReference>
<dbReference type="OrthoDB" id="115049at2157"/>
<reference evidence="5" key="1">
    <citation type="submission" date="2017-10" db="EMBL/GenBank/DDBJ databases">
        <title>Phenotypic and genomic properties of facultatively anaerobic sulfur-reducing natronoarchaea from hypersaline soda lakes.</title>
        <authorList>
            <person name="Sorokin D.Y."/>
            <person name="Kublanov I.V."/>
            <person name="Roman P."/>
            <person name="Sinninghe Damste J.S."/>
            <person name="Golyshin P.N."/>
            <person name="Rojo D."/>
            <person name="Ciordia S."/>
            <person name="Mena Md.C."/>
            <person name="Ferrer M."/>
            <person name="Messina E."/>
            <person name="Smedile F."/>
            <person name="La Spada G."/>
            <person name="La Cono V."/>
            <person name="Yakimov M.M."/>
        </authorList>
    </citation>
    <scope>NUCLEOTIDE SEQUENCE [LARGE SCALE GENOMIC DNA]</scope>
    <source>
        <strain evidence="5">AArc1</strain>
    </source>
</reference>
<dbReference type="EMBL" id="CP024047">
    <property type="protein sequence ID" value="AXR77521.1"/>
    <property type="molecule type" value="Genomic_DNA"/>
</dbReference>
<dbReference type="Proteomes" id="UP000258613">
    <property type="component" value="Chromosome"/>
</dbReference>
<dbReference type="PROSITE" id="PS50851">
    <property type="entry name" value="CHEW"/>
    <property type="match status" value="1"/>
</dbReference>
<reference evidence="2" key="3">
    <citation type="journal article" date="2019" name="Int. J. Syst. Evol. Microbiol.">
        <title>Natronolimnobius sulfurireducens sp. nov. and Halalkaliarchaeum desulfuricum gen. nov., sp. nov., the first sulfur-respiring alkaliphilic haloarchaea from hypersaline alkaline lakes.</title>
        <authorList>
            <person name="Sorokin D.Y."/>
            <person name="Yakimov M."/>
            <person name="Messina E."/>
            <person name="Merkel A.Y."/>
            <person name="Bale N.J."/>
            <person name="Sinninghe Damste J.S."/>
        </authorList>
    </citation>
    <scope>NUCLEOTIDE SEQUENCE</scope>
    <source>
        <strain evidence="3">AArc-Mg</strain>
        <strain evidence="2">AArc1</strain>
    </source>
</reference>
<dbReference type="Proteomes" id="UP000258707">
    <property type="component" value="Chromosome"/>
</dbReference>
<dbReference type="EMBL" id="CP027033">
    <property type="protein sequence ID" value="AXR82537.1"/>
    <property type="molecule type" value="Genomic_DNA"/>
</dbReference>
<reference evidence="4" key="2">
    <citation type="submission" date="2018-02" db="EMBL/GenBank/DDBJ databases">
        <title>Phenotypic and genomic properties of facultatively anaerobic sulfur-reducing natronoarchaea from hypersaline soda lakes.</title>
        <authorList>
            <person name="Sorokin D.Y."/>
            <person name="Kublanov I.V."/>
            <person name="Roman P."/>
            <person name="Sinninghe Damste J.S."/>
            <person name="Golyshin P.N."/>
            <person name="Rojo D."/>
            <person name="Ciordia S."/>
            <person name="Mena M.D.C."/>
            <person name="Ferrer M."/>
            <person name="Messina E."/>
            <person name="Smedile F."/>
            <person name="La Spada G."/>
            <person name="La Cono V."/>
            <person name="Yakimov M.M."/>
        </authorList>
    </citation>
    <scope>NUCLEOTIDE SEQUENCE [LARGE SCALE GENOMIC DNA]</scope>
    <source>
        <strain evidence="4">AArc-Mg</strain>
    </source>
</reference>
<protein>
    <submittedName>
        <fullName evidence="2 3">Chemotaxis signal transduction protein</fullName>
    </submittedName>
</protein>
<dbReference type="InterPro" id="IPR002545">
    <property type="entry name" value="CheW-lke_dom"/>
</dbReference>
<keyword evidence="4" id="KW-1185">Reference proteome</keyword>
<dbReference type="Gene3D" id="2.30.30.40">
    <property type="entry name" value="SH3 Domains"/>
    <property type="match status" value="1"/>
</dbReference>
<dbReference type="GO" id="GO:0006935">
    <property type="term" value="P:chemotaxis"/>
    <property type="evidence" value="ECO:0007669"/>
    <property type="project" value="InterPro"/>
</dbReference>
<feature type="domain" description="CheW-like" evidence="1">
    <location>
        <begin position="11"/>
        <end position="143"/>
    </location>
</feature>
<evidence type="ECO:0000313" key="5">
    <source>
        <dbReference type="Proteomes" id="UP000258707"/>
    </source>
</evidence>
<dbReference type="GO" id="GO:0005829">
    <property type="term" value="C:cytosol"/>
    <property type="evidence" value="ECO:0007669"/>
    <property type="project" value="TreeGrafter"/>
</dbReference>
<name>A0A346PDC6_9EURY</name>
<evidence type="ECO:0000313" key="3">
    <source>
        <dbReference type="EMBL" id="AXR82537.1"/>
    </source>
</evidence>
<evidence type="ECO:0000313" key="4">
    <source>
        <dbReference type="Proteomes" id="UP000258613"/>
    </source>
</evidence>
<dbReference type="Pfam" id="PF01584">
    <property type="entry name" value="CheW"/>
    <property type="match status" value="1"/>
</dbReference>
<evidence type="ECO:0000259" key="1">
    <source>
        <dbReference type="PROSITE" id="PS50851"/>
    </source>
</evidence>
<dbReference type="GO" id="GO:0007165">
    <property type="term" value="P:signal transduction"/>
    <property type="evidence" value="ECO:0007669"/>
    <property type="project" value="InterPro"/>
</dbReference>
<organism evidence="2 5">
    <name type="scientific">Natrarchaeobaculum sulfurireducens</name>
    <dbReference type="NCBI Taxonomy" id="2044521"/>
    <lineage>
        <taxon>Archaea</taxon>
        <taxon>Methanobacteriati</taxon>
        <taxon>Methanobacteriota</taxon>
        <taxon>Stenosarchaea group</taxon>
        <taxon>Halobacteria</taxon>
        <taxon>Halobacteriales</taxon>
        <taxon>Natrialbaceae</taxon>
        <taxon>Natrarchaeobaculum</taxon>
    </lineage>
</organism>
<accession>A0A346PDC6</accession>
<sequence>MATTKSTAEASTHVLEFNLGENRYCVDIGYVAEIVNTDKLTPIPNTPPHIEGVMDLRGETTKIVNLREIFSATDDERLGERIIVFKRKRGANERIGWLADEVHQVRELQTDLVDTSVEGSEIAGIVRREEEFVLWIDPTAVRV</sequence>
<gene>
    <name evidence="2" type="ORF">AArc1_1181</name>
    <name evidence="3" type="ORF">AArcMg_2546</name>
</gene>
<dbReference type="RefSeq" id="WP_117363690.1">
    <property type="nucleotide sequence ID" value="NZ_CP024047.1"/>
</dbReference>
<dbReference type="InterPro" id="IPR039315">
    <property type="entry name" value="CheW"/>
</dbReference>
<dbReference type="GeneID" id="37643040"/>
<evidence type="ECO:0000313" key="2">
    <source>
        <dbReference type="EMBL" id="AXR77521.1"/>
    </source>
</evidence>
<dbReference type="Gene3D" id="2.40.50.180">
    <property type="entry name" value="CheA-289, Domain 4"/>
    <property type="match status" value="1"/>
</dbReference>
<dbReference type="SUPFAM" id="SSF50341">
    <property type="entry name" value="CheW-like"/>
    <property type="match status" value="1"/>
</dbReference>
<dbReference type="InterPro" id="IPR036061">
    <property type="entry name" value="CheW-like_dom_sf"/>
</dbReference>
<dbReference type="KEGG" id="nag:AArcMg_2546"/>
<proteinExistence type="predicted"/>
<dbReference type="KEGG" id="nan:AArc1_1181"/>
<dbReference type="AlphaFoldDB" id="A0A346PDC6"/>
<dbReference type="SMART" id="SM00260">
    <property type="entry name" value="CheW"/>
    <property type="match status" value="1"/>
</dbReference>